<dbReference type="KEGG" id="tsi:TSIB_1490"/>
<dbReference type="GO" id="GO:0005524">
    <property type="term" value="F:ATP binding"/>
    <property type="evidence" value="ECO:0007669"/>
    <property type="project" value="UniProtKB-KW"/>
</dbReference>
<dbReference type="InterPro" id="IPR006483">
    <property type="entry name" value="CRISPR-assoc_Cas3_HD"/>
</dbReference>
<dbReference type="HOGENOM" id="CLU_009347_1_1_2"/>
<evidence type="ECO:0000256" key="7">
    <source>
        <dbReference type="ARBA" id="ARBA00022806"/>
    </source>
</evidence>
<evidence type="ECO:0000256" key="9">
    <source>
        <dbReference type="ARBA" id="ARBA00023118"/>
    </source>
</evidence>
<evidence type="ECO:0000256" key="10">
    <source>
        <dbReference type="SAM" id="MobiDB-lite"/>
    </source>
</evidence>
<evidence type="ECO:0000313" key="15">
    <source>
        <dbReference type="Proteomes" id="UP000009079"/>
    </source>
</evidence>
<evidence type="ECO:0008006" key="16">
    <source>
        <dbReference type="Google" id="ProtNLM"/>
    </source>
</evidence>
<keyword evidence="3" id="KW-0540">Nuclease</keyword>
<dbReference type="PROSITE" id="PS51192">
    <property type="entry name" value="HELICASE_ATP_BIND_1"/>
    <property type="match status" value="1"/>
</dbReference>
<evidence type="ECO:0000259" key="12">
    <source>
        <dbReference type="PROSITE" id="PS51194"/>
    </source>
</evidence>
<keyword evidence="8" id="KW-0067">ATP-binding</keyword>
<dbReference type="InterPro" id="IPR050079">
    <property type="entry name" value="DEAD_box_RNA_helicase"/>
</dbReference>
<evidence type="ECO:0000256" key="1">
    <source>
        <dbReference type="ARBA" id="ARBA00006847"/>
    </source>
</evidence>
<name>C6A4J6_THESM</name>
<feature type="domain" description="Helicase ATP-binding" evidence="11">
    <location>
        <begin position="223"/>
        <end position="407"/>
    </location>
</feature>
<dbReference type="GO" id="GO:0004518">
    <property type="term" value="F:nuclease activity"/>
    <property type="evidence" value="ECO:0007669"/>
    <property type="project" value="UniProtKB-KW"/>
</dbReference>
<feature type="region of interest" description="Disordered" evidence="10">
    <location>
        <begin position="1"/>
        <end position="27"/>
    </location>
</feature>
<dbReference type="Pfam" id="PF22590">
    <property type="entry name" value="Cas3-like_C_2"/>
    <property type="match status" value="1"/>
</dbReference>
<comment type="similarity">
    <text evidence="2">In the central section; belongs to the CRISPR-associated helicase Cas3 family.</text>
</comment>
<keyword evidence="4" id="KW-0479">Metal-binding</keyword>
<dbReference type="Gene3D" id="3.40.50.300">
    <property type="entry name" value="P-loop containing nucleotide triphosphate hydrolases"/>
    <property type="match status" value="2"/>
</dbReference>
<keyword evidence="15" id="KW-1185">Reference proteome</keyword>
<protein>
    <recommendedName>
        <fullName evidence="16">CRISPR-associated helicase Cas3</fullName>
    </recommendedName>
</protein>
<feature type="domain" description="HD Cas3-type" evidence="13">
    <location>
        <begin position="22"/>
        <end position="178"/>
    </location>
</feature>
<dbReference type="GO" id="GO:0140097">
    <property type="term" value="F:catalytic activity, acting on DNA"/>
    <property type="evidence" value="ECO:0007669"/>
    <property type="project" value="UniProtKB-ARBA"/>
</dbReference>
<dbReference type="InterPro" id="IPR038257">
    <property type="entry name" value="CRISPR-assoc_Cas3_HD_sf"/>
</dbReference>
<dbReference type="InterPro" id="IPR001650">
    <property type="entry name" value="Helicase_C-like"/>
</dbReference>
<dbReference type="Gene3D" id="1.10.3210.30">
    <property type="match status" value="1"/>
</dbReference>
<evidence type="ECO:0000259" key="11">
    <source>
        <dbReference type="PROSITE" id="PS51192"/>
    </source>
</evidence>
<dbReference type="eggNOG" id="arCOG01445">
    <property type="taxonomic scope" value="Archaea"/>
</dbReference>
<dbReference type="InterPro" id="IPR011545">
    <property type="entry name" value="DEAD/DEAH_box_helicase_dom"/>
</dbReference>
<evidence type="ECO:0000259" key="13">
    <source>
        <dbReference type="PROSITE" id="PS51643"/>
    </source>
</evidence>
<dbReference type="RefSeq" id="WP_015849758.1">
    <property type="nucleotide sequence ID" value="NC_012883.1"/>
</dbReference>
<keyword evidence="5" id="KW-0547">Nucleotide-binding</keyword>
<evidence type="ECO:0000256" key="5">
    <source>
        <dbReference type="ARBA" id="ARBA00022741"/>
    </source>
</evidence>
<dbReference type="STRING" id="604354.TSIB_1490"/>
<dbReference type="SMART" id="SM00490">
    <property type="entry name" value="HELICc"/>
    <property type="match status" value="1"/>
</dbReference>
<accession>C6A4J6</accession>
<dbReference type="PROSITE" id="PS51194">
    <property type="entry name" value="HELICASE_CTER"/>
    <property type="match status" value="1"/>
</dbReference>
<dbReference type="OrthoDB" id="43851at2157"/>
<evidence type="ECO:0000313" key="14">
    <source>
        <dbReference type="EMBL" id="ACS90541.1"/>
    </source>
</evidence>
<dbReference type="PANTHER" id="PTHR47959">
    <property type="entry name" value="ATP-DEPENDENT RNA HELICASE RHLE-RELATED"/>
    <property type="match status" value="1"/>
</dbReference>
<dbReference type="GeneID" id="25394304"/>
<dbReference type="InterPro" id="IPR014001">
    <property type="entry name" value="Helicase_ATP-bd"/>
</dbReference>
<comment type="similarity">
    <text evidence="1">In the N-terminal section; belongs to the CRISPR-associated nuclease Cas3-HD family.</text>
</comment>
<dbReference type="InterPro" id="IPR054712">
    <property type="entry name" value="Cas3-like_dom"/>
</dbReference>
<evidence type="ECO:0000256" key="3">
    <source>
        <dbReference type="ARBA" id="ARBA00022722"/>
    </source>
</evidence>
<reference evidence="14 15" key="1">
    <citation type="journal article" date="2009" name="Appl. Environ. Microbiol.">
        <title>Metabolic versatility and indigenous origin of the archaeon Thermococcus sibiricus, isolated from a siberian oil reservoir, as revealed by genome analysis.</title>
        <authorList>
            <person name="Mardanov A.V."/>
            <person name="Ravin N.V."/>
            <person name="Svetlitchnyi V.A."/>
            <person name="Beletsky A.V."/>
            <person name="Miroshnichenko M.L."/>
            <person name="Bonch-Osmolovskaya E.A."/>
            <person name="Skryabin K.G."/>
        </authorList>
    </citation>
    <scope>NUCLEOTIDE SEQUENCE [LARGE SCALE GENOMIC DNA]</scope>
    <source>
        <strain evidence="15">DSM 12597 / MM 739</strain>
    </source>
</reference>
<dbReference type="InterPro" id="IPR027417">
    <property type="entry name" value="P-loop_NTPase"/>
</dbReference>
<organism evidence="14 15">
    <name type="scientific">Thermococcus sibiricus (strain DSM 12597 / MM 739)</name>
    <dbReference type="NCBI Taxonomy" id="604354"/>
    <lineage>
        <taxon>Archaea</taxon>
        <taxon>Methanobacteriati</taxon>
        <taxon>Methanobacteriota</taxon>
        <taxon>Thermococci</taxon>
        <taxon>Thermococcales</taxon>
        <taxon>Thermococcaceae</taxon>
        <taxon>Thermococcus</taxon>
    </lineage>
</organism>
<feature type="domain" description="Helicase C-terminal" evidence="12">
    <location>
        <begin position="432"/>
        <end position="597"/>
    </location>
</feature>
<gene>
    <name evidence="14" type="ordered locus">TSIB_1490</name>
</gene>
<dbReference type="GO" id="GO:0003676">
    <property type="term" value="F:nucleic acid binding"/>
    <property type="evidence" value="ECO:0007669"/>
    <property type="project" value="InterPro"/>
</dbReference>
<evidence type="ECO:0000256" key="2">
    <source>
        <dbReference type="ARBA" id="ARBA00009046"/>
    </source>
</evidence>
<evidence type="ECO:0000256" key="8">
    <source>
        <dbReference type="ARBA" id="ARBA00022840"/>
    </source>
</evidence>
<dbReference type="GO" id="GO:0046872">
    <property type="term" value="F:metal ion binding"/>
    <property type="evidence" value="ECO:0007669"/>
    <property type="project" value="UniProtKB-KW"/>
</dbReference>
<dbReference type="InterPro" id="IPR006474">
    <property type="entry name" value="Helicase_Cas3_CRISPR-ass_core"/>
</dbReference>
<keyword evidence="9" id="KW-0051">Antiviral defense</keyword>
<dbReference type="SUPFAM" id="SSF109604">
    <property type="entry name" value="HD-domain/PDEase-like"/>
    <property type="match status" value="1"/>
</dbReference>
<dbReference type="GO" id="GO:0016787">
    <property type="term" value="F:hydrolase activity"/>
    <property type="evidence" value="ECO:0007669"/>
    <property type="project" value="UniProtKB-KW"/>
</dbReference>
<proteinExistence type="inferred from homology"/>
<dbReference type="GO" id="GO:0005829">
    <property type="term" value="C:cytosol"/>
    <property type="evidence" value="ECO:0007669"/>
    <property type="project" value="TreeGrafter"/>
</dbReference>
<dbReference type="GO" id="GO:0003724">
    <property type="term" value="F:RNA helicase activity"/>
    <property type="evidence" value="ECO:0007669"/>
    <property type="project" value="TreeGrafter"/>
</dbReference>
<dbReference type="PANTHER" id="PTHR47959:SF16">
    <property type="entry name" value="CRISPR-ASSOCIATED NUCLEASE_HELICASE CAS3-RELATED"/>
    <property type="match status" value="1"/>
</dbReference>
<dbReference type="SUPFAM" id="SSF52540">
    <property type="entry name" value="P-loop containing nucleoside triphosphate hydrolases"/>
    <property type="match status" value="1"/>
</dbReference>
<dbReference type="CDD" id="cd09641">
    <property type="entry name" value="Cas3''_I"/>
    <property type="match status" value="1"/>
</dbReference>
<dbReference type="SMART" id="SM00487">
    <property type="entry name" value="DEXDc"/>
    <property type="match status" value="1"/>
</dbReference>
<dbReference type="NCBIfam" id="TIGR01587">
    <property type="entry name" value="cas3_core"/>
    <property type="match status" value="1"/>
</dbReference>
<evidence type="ECO:0000256" key="6">
    <source>
        <dbReference type="ARBA" id="ARBA00022801"/>
    </source>
</evidence>
<dbReference type="GO" id="GO:0051607">
    <property type="term" value="P:defense response to virus"/>
    <property type="evidence" value="ECO:0007669"/>
    <property type="project" value="UniProtKB-KW"/>
</dbReference>
<dbReference type="Proteomes" id="UP000009079">
    <property type="component" value="Chromosome"/>
</dbReference>
<sequence length="733" mass="86702">MINEKMLPNLGLDTLSKTSHKNEQQEKSLKQHIEEVIRVSKSLAKKHGLQEYEKVLKTLAWWHDLGKLNPKWDITKKKKPPHSALSAYLFLRHSNIKDPRIFYFILRHHSHLTPILSHPNYLAKNVLGRIQFPIDYNSVFRLIYQETKQFNEFIEKNKRENVIYVDLFGIFKTADIVSAMFESENEIIKEKPSFRETDIKQGLQRYVKDKGLQFNEKKWELFLNMANSGENILFSAPTGWGKTFASLTIASTKTPTHIIYVLPTITSIRKMKETIKKILKMKVEDNYYFADVEKVAKQKDYERSVDWELFISRSFMSPVTLTTLDQIVLTFLHVGKYFLKRFHFRNSIFIFDEFHLYPISGLYILLKFIQKYNQEFDYNIKTVFMSATVHPALENLVSSYISPISFDFTEEYKRKRRYMYSINEEDIVSPAILEEIAKKAQDGNVLVICNTVEKAIKLYLLLKRHYKIKKTLLLHSRFTYKDRKEKETQLEWLSRIPKGFVFVSTQVAEVSLDMSFDYLFTELAPLSSLIQRFGRVNRYSTFTNNENVKILKPSELVDKRRYPYDLDELSLAKTILEEFDGNIKTEFELIEQFKESSLKLDKTKLKEIDKYLQKWDNDTRYFFSIDLNDKELDKILNFRETNTILVIPECFIDKIADILASSSKYKLQKIKEYLTPIPIWWLFFDDSFLSMYHNLPVLSSSRFLYSNEVGYFDSGKLSEFINEINVCEKEEIV</sequence>
<dbReference type="Pfam" id="PF00270">
    <property type="entry name" value="DEAD"/>
    <property type="match status" value="1"/>
</dbReference>
<keyword evidence="7" id="KW-0347">Helicase</keyword>
<dbReference type="PROSITE" id="PS51643">
    <property type="entry name" value="HD_CAS3"/>
    <property type="match status" value="1"/>
</dbReference>
<dbReference type="AlphaFoldDB" id="C6A4J6"/>
<keyword evidence="6" id="KW-0378">Hydrolase</keyword>
<dbReference type="EMBL" id="CP001463">
    <property type="protein sequence ID" value="ACS90541.1"/>
    <property type="molecule type" value="Genomic_DNA"/>
</dbReference>
<evidence type="ECO:0000256" key="4">
    <source>
        <dbReference type="ARBA" id="ARBA00022723"/>
    </source>
</evidence>